<protein>
    <submittedName>
        <fullName evidence="1">Uncharacterized protein</fullName>
    </submittedName>
</protein>
<dbReference type="AlphaFoldDB" id="A0A086Z1I3"/>
<dbReference type="KEGG" id="bact:AB656_04040"/>
<dbReference type="PATRIC" id="fig|1437605.7.peg.833"/>
<organism evidence="1 2">
    <name type="scientific">Bifidobacterium actinocoloniiforme DSM 22766</name>
    <dbReference type="NCBI Taxonomy" id="1437605"/>
    <lineage>
        <taxon>Bacteria</taxon>
        <taxon>Bacillati</taxon>
        <taxon>Actinomycetota</taxon>
        <taxon>Actinomycetes</taxon>
        <taxon>Bifidobacteriales</taxon>
        <taxon>Bifidobacteriaceae</taxon>
        <taxon>Bifidobacterium</taxon>
    </lineage>
</organism>
<evidence type="ECO:0000313" key="1">
    <source>
        <dbReference type="EMBL" id="KFI40383.1"/>
    </source>
</evidence>
<dbReference type="eggNOG" id="ENOG5034A9K">
    <property type="taxonomic scope" value="Bacteria"/>
</dbReference>
<dbReference type="EMBL" id="JGYK01000001">
    <property type="protein sequence ID" value="KFI40383.1"/>
    <property type="molecule type" value="Genomic_DNA"/>
</dbReference>
<gene>
    <name evidence="1" type="ORF">BACT_1085</name>
</gene>
<keyword evidence="2" id="KW-1185">Reference proteome</keyword>
<accession>A0A086Z1I3</accession>
<dbReference type="OrthoDB" id="4425858at2"/>
<dbReference type="RefSeq" id="WP_033504762.1">
    <property type="nucleotide sequence ID" value="NZ_CP011786.1"/>
</dbReference>
<sequence length="276" mass="29270">MTIINYGLTLTSPFHHGAGTQGNTSILRTQTVHTPDGRIAQVPFLSANSIRHGLRNALAWETVKTLQVEPGSLTKGQTDLLFTGGAVTEKGAQTDLEAYRQAARILPWLTMLGYASKSDIIEGTLRASDAILACAENRGRLRDTDDLKPAGYWRSEEFGTRMDQATSPIAALMDMGAEAAGSTQMIYSVQTLSPGARLEGSLELSAAATDMDVRMLKAALDLWAPDGKTMLAAKTGTGYGRATITADTPYAGAAGDLRGIISDNKPDILGLLEALA</sequence>
<comment type="caution">
    <text evidence="1">The sequence shown here is derived from an EMBL/GenBank/DDBJ whole genome shotgun (WGS) entry which is preliminary data.</text>
</comment>
<name>A0A086Z1I3_9BIFI</name>
<reference evidence="1 2" key="1">
    <citation type="submission" date="2014-03" db="EMBL/GenBank/DDBJ databases">
        <title>Genomics of Bifidobacteria.</title>
        <authorList>
            <person name="Ventura M."/>
            <person name="Milani C."/>
            <person name="Lugli G.A."/>
        </authorList>
    </citation>
    <scope>NUCLEOTIDE SEQUENCE [LARGE SCALE GENOMIC DNA]</scope>
    <source>
        <strain evidence="1 2">DSM 22766</strain>
    </source>
</reference>
<dbReference type="Proteomes" id="UP000029015">
    <property type="component" value="Unassembled WGS sequence"/>
</dbReference>
<proteinExistence type="predicted"/>
<evidence type="ECO:0000313" key="2">
    <source>
        <dbReference type="Proteomes" id="UP000029015"/>
    </source>
</evidence>
<dbReference type="STRING" id="1437605.AB656_04040"/>